<dbReference type="InterPro" id="IPR029063">
    <property type="entry name" value="SAM-dependent_MTases_sf"/>
</dbReference>
<dbReference type="GO" id="GO:0008757">
    <property type="term" value="F:S-adenosylmethionine-dependent methyltransferase activity"/>
    <property type="evidence" value="ECO:0007669"/>
    <property type="project" value="InterPro"/>
</dbReference>
<name>A0A1G2EC68_9BACT</name>
<evidence type="ECO:0000313" key="2">
    <source>
        <dbReference type="EMBL" id="OGZ22738.1"/>
    </source>
</evidence>
<dbReference type="SUPFAM" id="SSF53335">
    <property type="entry name" value="S-adenosyl-L-methionine-dependent methyltransferases"/>
    <property type="match status" value="1"/>
</dbReference>
<organism evidence="2 3">
    <name type="scientific">Candidatus Nealsonbacteria bacterium RIFCSPLOWO2_01_FULL_41_9</name>
    <dbReference type="NCBI Taxonomy" id="1801671"/>
    <lineage>
        <taxon>Bacteria</taxon>
        <taxon>Candidatus Nealsoniibacteriota</taxon>
    </lineage>
</organism>
<dbReference type="Proteomes" id="UP000176406">
    <property type="component" value="Unassembled WGS sequence"/>
</dbReference>
<dbReference type="InterPro" id="IPR013216">
    <property type="entry name" value="Methyltransf_11"/>
</dbReference>
<dbReference type="Gene3D" id="3.40.50.150">
    <property type="entry name" value="Vaccinia Virus protein VP39"/>
    <property type="match status" value="1"/>
</dbReference>
<sequence>MIKKIFKLASHPQSEYKKIRPFLRTKFYALKQTIIRHVRQRGDYTRLRSNYSHLDRVKLHFGCGPRVLKGWINIDLAFEPSANYLKYYTDTYYPKAMRGDRNDFYAMNLIKTGLPLPDSSVDLIFHEDFLEHLDQKEQVIFLSETLRVLKPGAVHRVNTPNLLTSMREHSHFEQGADGVYTREWSGSGHKNILTPKQLEEVARMIGYTNIIFNTRNKSISADIPPEYRPGSDRSEAGNIFADLIK</sequence>
<evidence type="ECO:0000259" key="1">
    <source>
        <dbReference type="Pfam" id="PF08241"/>
    </source>
</evidence>
<accession>A0A1G2EC68</accession>
<reference evidence="2 3" key="1">
    <citation type="journal article" date="2016" name="Nat. Commun.">
        <title>Thousands of microbial genomes shed light on interconnected biogeochemical processes in an aquifer system.</title>
        <authorList>
            <person name="Anantharaman K."/>
            <person name="Brown C.T."/>
            <person name="Hug L.A."/>
            <person name="Sharon I."/>
            <person name="Castelle C.J."/>
            <person name="Probst A.J."/>
            <person name="Thomas B.C."/>
            <person name="Singh A."/>
            <person name="Wilkins M.J."/>
            <person name="Karaoz U."/>
            <person name="Brodie E.L."/>
            <person name="Williams K.H."/>
            <person name="Hubbard S.S."/>
            <person name="Banfield J.F."/>
        </authorList>
    </citation>
    <scope>NUCLEOTIDE SEQUENCE [LARGE SCALE GENOMIC DNA]</scope>
</reference>
<protein>
    <recommendedName>
        <fullName evidence="1">Methyltransferase type 11 domain-containing protein</fullName>
    </recommendedName>
</protein>
<evidence type="ECO:0000313" key="3">
    <source>
        <dbReference type="Proteomes" id="UP000176406"/>
    </source>
</evidence>
<gene>
    <name evidence="2" type="ORF">A3A08_01790</name>
</gene>
<feature type="domain" description="Methyltransferase type 11" evidence="1">
    <location>
        <begin position="102"/>
        <end position="154"/>
    </location>
</feature>
<dbReference type="Pfam" id="PF08241">
    <property type="entry name" value="Methyltransf_11"/>
    <property type="match status" value="1"/>
</dbReference>
<dbReference type="AlphaFoldDB" id="A0A1G2EC68"/>
<proteinExistence type="predicted"/>
<comment type="caution">
    <text evidence="2">The sequence shown here is derived from an EMBL/GenBank/DDBJ whole genome shotgun (WGS) entry which is preliminary data.</text>
</comment>
<dbReference type="EMBL" id="MHMG01000037">
    <property type="protein sequence ID" value="OGZ22738.1"/>
    <property type="molecule type" value="Genomic_DNA"/>
</dbReference>